<dbReference type="EMBL" id="JAEPRB010000358">
    <property type="protein sequence ID" value="KAG2216811.1"/>
    <property type="molecule type" value="Genomic_DNA"/>
</dbReference>
<reference evidence="1 2" key="1">
    <citation type="submission" date="2020-12" db="EMBL/GenBank/DDBJ databases">
        <title>Metabolic potential, ecology and presence of endohyphal bacteria is reflected in genomic diversity of Mucoromycotina.</title>
        <authorList>
            <person name="Muszewska A."/>
            <person name="Okrasinska A."/>
            <person name="Steczkiewicz K."/>
            <person name="Drgas O."/>
            <person name="Orlowska M."/>
            <person name="Perlinska-Lenart U."/>
            <person name="Aleksandrzak-Piekarczyk T."/>
            <person name="Szatraj K."/>
            <person name="Zielenkiewicz U."/>
            <person name="Pilsyk S."/>
            <person name="Malc E."/>
            <person name="Mieczkowski P."/>
            <person name="Kruszewska J.S."/>
            <person name="Biernat P."/>
            <person name="Pawlowska J."/>
        </authorList>
    </citation>
    <scope>NUCLEOTIDE SEQUENCE [LARGE SCALE GENOMIC DNA]</scope>
    <source>
        <strain evidence="1 2">CBS 142.35</strain>
    </source>
</reference>
<organism evidence="1 2">
    <name type="scientific">Circinella minor</name>
    <dbReference type="NCBI Taxonomy" id="1195481"/>
    <lineage>
        <taxon>Eukaryota</taxon>
        <taxon>Fungi</taxon>
        <taxon>Fungi incertae sedis</taxon>
        <taxon>Mucoromycota</taxon>
        <taxon>Mucoromycotina</taxon>
        <taxon>Mucoromycetes</taxon>
        <taxon>Mucorales</taxon>
        <taxon>Lichtheimiaceae</taxon>
        <taxon>Circinella</taxon>
    </lineage>
</organism>
<evidence type="ECO:0000313" key="1">
    <source>
        <dbReference type="EMBL" id="KAG2216811.1"/>
    </source>
</evidence>
<accession>A0A8H7RVX2</accession>
<dbReference type="Proteomes" id="UP000646827">
    <property type="component" value="Unassembled WGS sequence"/>
</dbReference>
<keyword evidence="2" id="KW-1185">Reference proteome</keyword>
<gene>
    <name evidence="1" type="ORF">INT45_013823</name>
</gene>
<evidence type="ECO:0000313" key="2">
    <source>
        <dbReference type="Proteomes" id="UP000646827"/>
    </source>
</evidence>
<comment type="caution">
    <text evidence="1">The sequence shown here is derived from an EMBL/GenBank/DDBJ whole genome shotgun (WGS) entry which is preliminary data.</text>
</comment>
<protein>
    <submittedName>
        <fullName evidence="1">Uncharacterized protein</fullName>
    </submittedName>
</protein>
<proteinExistence type="predicted"/>
<name>A0A8H7RVX2_9FUNG</name>
<dbReference type="OrthoDB" id="2289822at2759"/>
<dbReference type="AlphaFoldDB" id="A0A8H7RVX2"/>
<sequence length="236" mass="26920">MCLVRTYQTSLQYEISDVEIENMEVDIEIWHNYLRLLVDGKKDSEGNFIEEPTLSNSIFTSNQHYLSHVPMMIRKMGPLRYYSARCMERMIGVYKQRIKSLRSPGKNASNILMDLASERYMDSTIDKSSQAIINQKKRCAVFFIEESGEDGSEIRGKLKVGCVNASSTTIAGVNMDKLKSAFICYIRCNKIEGQLNPNFQYGPLLFDNSNTYNSILAHKSGNHAAYYVSMELDVDL</sequence>